<dbReference type="OrthoDB" id="4421713at2"/>
<evidence type="ECO:0000313" key="1">
    <source>
        <dbReference type="EMBL" id="RIX34120.1"/>
    </source>
</evidence>
<protein>
    <recommendedName>
        <fullName evidence="3">Cholesterol esterase</fullName>
    </recommendedName>
</protein>
<dbReference type="Proteomes" id="UP000285278">
    <property type="component" value="Unassembled WGS sequence"/>
</dbReference>
<dbReference type="AlphaFoldDB" id="A0A418Q5U6"/>
<gene>
    <name evidence="1" type="ORF">D3M95_08425</name>
</gene>
<comment type="caution">
    <text evidence="1">The sequence shown here is derived from an EMBL/GenBank/DDBJ whole genome shotgun (WGS) entry which is preliminary data.</text>
</comment>
<dbReference type="InterPro" id="IPR046198">
    <property type="entry name" value="DUF6230"/>
</dbReference>
<keyword evidence="2" id="KW-1185">Reference proteome</keyword>
<reference evidence="1 2" key="1">
    <citation type="submission" date="2018-09" db="EMBL/GenBank/DDBJ databases">
        <title>Optimization and identification of Corynebacterium falsenii FN1-14 from fish paste.</title>
        <authorList>
            <person name="Daroonpunt R."/>
            <person name="Tanasupawat S."/>
        </authorList>
    </citation>
    <scope>NUCLEOTIDE SEQUENCE [LARGE SCALE GENOMIC DNA]</scope>
    <source>
        <strain evidence="1 2">FN1-14</strain>
    </source>
</reference>
<dbReference type="RefSeq" id="WP_025401852.1">
    <property type="nucleotide sequence ID" value="NZ_CBCRUA010000011.1"/>
</dbReference>
<accession>A0A418Q5U6</accession>
<evidence type="ECO:0000313" key="2">
    <source>
        <dbReference type="Proteomes" id="UP000285278"/>
    </source>
</evidence>
<dbReference type="EMBL" id="QXJK01000009">
    <property type="protein sequence ID" value="RIX34120.1"/>
    <property type="molecule type" value="Genomic_DNA"/>
</dbReference>
<name>A0A418Q5U6_9CORY</name>
<proteinExistence type="predicted"/>
<dbReference type="Pfam" id="PF19741">
    <property type="entry name" value="DUF6230"/>
    <property type="match status" value="1"/>
</dbReference>
<dbReference type="STRING" id="1451189.CFAL_00880"/>
<evidence type="ECO:0008006" key="3">
    <source>
        <dbReference type="Google" id="ProtNLM"/>
    </source>
</evidence>
<organism evidence="1 2">
    <name type="scientific">Corynebacterium falsenii</name>
    <dbReference type="NCBI Taxonomy" id="108486"/>
    <lineage>
        <taxon>Bacteria</taxon>
        <taxon>Bacillati</taxon>
        <taxon>Actinomycetota</taxon>
        <taxon>Actinomycetes</taxon>
        <taxon>Mycobacteriales</taxon>
        <taxon>Corynebacteriaceae</taxon>
        <taxon>Corynebacterium</taxon>
    </lineage>
</organism>
<sequence length="189" mass="19641">MGHTRKLRFVGVLGVGLLATAGMGVAVAQGGVSANLALSNTLFNMKVGQLRGEGFSLFTDADKMHYGDEAISRMRIKDAHVTDVCMTAPVKIPGVGDKKFQMLVPGENFSAQNLIIGAKNIGGALTLNKPQIGIDANLVDSDAPKGAWGLTASEIIAKDQGIETSSISADQLTAAGSKITLEDPDNAKC</sequence>